<dbReference type="EMBL" id="DS268615">
    <property type="protein sequence ID" value="EFO94198.1"/>
    <property type="molecule type" value="Genomic_DNA"/>
</dbReference>
<accession>E3NDZ3</accession>
<dbReference type="HOGENOM" id="CLU_2690184_0_0_1"/>
<name>E3NDZ3_CAERE</name>
<evidence type="ECO:0000313" key="2">
    <source>
        <dbReference type="Proteomes" id="UP000008281"/>
    </source>
</evidence>
<dbReference type="Proteomes" id="UP000008281">
    <property type="component" value="Unassembled WGS sequence"/>
</dbReference>
<sequence length="74" mass="8503">MAEQNVDAEGRRRQMTELLGGHEEFQQLLDYVVDIAVEVNRIGQLPASNVGREMVNNYFHYLREVVDNIIDLLG</sequence>
<reference evidence="1" key="1">
    <citation type="submission" date="2007-07" db="EMBL/GenBank/DDBJ databases">
        <title>PCAP assembly of the Caenorhabditis remanei genome.</title>
        <authorList>
            <consortium name="The Caenorhabditis remanei Sequencing Consortium"/>
            <person name="Wilson R.K."/>
        </authorList>
    </citation>
    <scope>NUCLEOTIDE SEQUENCE [LARGE SCALE GENOMIC DNA]</scope>
    <source>
        <strain evidence="1">PB4641</strain>
    </source>
</reference>
<dbReference type="AlphaFoldDB" id="E3NDZ3"/>
<protein>
    <submittedName>
        <fullName evidence="1">Uncharacterized protein</fullName>
    </submittedName>
</protein>
<gene>
    <name evidence="1" type="ORF">CRE_30469</name>
</gene>
<proteinExistence type="predicted"/>
<organism evidence="2">
    <name type="scientific">Caenorhabditis remanei</name>
    <name type="common">Caenorhabditis vulgaris</name>
    <dbReference type="NCBI Taxonomy" id="31234"/>
    <lineage>
        <taxon>Eukaryota</taxon>
        <taxon>Metazoa</taxon>
        <taxon>Ecdysozoa</taxon>
        <taxon>Nematoda</taxon>
        <taxon>Chromadorea</taxon>
        <taxon>Rhabditida</taxon>
        <taxon>Rhabditina</taxon>
        <taxon>Rhabditomorpha</taxon>
        <taxon>Rhabditoidea</taxon>
        <taxon>Rhabditidae</taxon>
        <taxon>Peloderinae</taxon>
        <taxon>Caenorhabditis</taxon>
    </lineage>
</organism>
<keyword evidence="2" id="KW-1185">Reference proteome</keyword>
<evidence type="ECO:0000313" key="1">
    <source>
        <dbReference type="EMBL" id="EFO94198.1"/>
    </source>
</evidence>
<dbReference type="InParanoid" id="E3NDZ3"/>